<protein>
    <submittedName>
        <fullName evidence="2">Putative leucine-rich repeat receptor-like serine/threonine-protein kinase At2g04300</fullName>
    </submittedName>
</protein>
<gene>
    <name evidence="2" type="ORF">RSOLAG22IIIB_09760</name>
</gene>
<name>A0A0K6FZL7_9AGAM</name>
<evidence type="ECO:0000313" key="2">
    <source>
        <dbReference type="EMBL" id="CUA71725.1"/>
    </source>
</evidence>
<sequence>MSVTSSISIIDALIIEAVAKQETKFSSDWLAYSETPVLLEIVLAVHPLLPSLNKIECIKLLENNDDLPAILEKAYEAKSFKGVMEHAAINALMDSTNDQGQGVARLLSSNSRGSLAGCFRSEYRGGAAQCFLKTTNYYTQRNTNIGATKLYNRSIFVLQSSGMGMSRMADEAMQKAAYPPPDDSLRGYFRDAELEQKSDAYEQARLAAVIMTACNGVKTRVGTEFQGQDLKGSKLASIWAQYFKAGGSDRQVGPYRRGFYEEAVGKANKYISDLSNCSADPSRFPTKKELDAIFGDLRASVKEMLLCIEPEHSETTNACYFYVDEAHTLTKPPATDSSRSQSSYYNLGKVLSQIRDLPIFFVFLSTKSHLQTLDPMVFDYSSAYSIEGRFLIPPFIELPLDIFLPAICESLNLSNKAWSLANACTTEVISGMGRPLWHAHYHQWLANRPIGAQRTEFVEDMFSLAFEKLTTGCVSDSELAALSVRVGISFDRKTTVAREAESRQVEAHMRIVYAVPEHQEHMITGYASEPILAEAAAIFLNRTDGGAGIAISGPRILADNIKKRFLAEDGRRKLCGRLLTTIAHDLAIDEYPDIDRVDSLVQGLQPGFHRPVPVLTFLRALFAPCHHDTILRATPVTGEGDKDSTLETVFKDAFVSFSQFSFADDSELLEAGCLQTALFRGMAIQTNDREVSMDVVIPIHMGPTTSPITEEATTAINMHFKNRKNPYRCSTNRGITVPNLDQPAISIVFEFGEESPKAPLVESHHASPPLTRDGRSGSNLDPDRNHYSFVARGCTSKTYNAIPEEAEDYYKIILADFTLKDDFPRAGMPESWELVRQMKPYFDAEMARAEWEAHGSGA</sequence>
<feature type="region of interest" description="Disordered" evidence="1">
    <location>
        <begin position="758"/>
        <end position="782"/>
    </location>
</feature>
<keyword evidence="3" id="KW-1185">Reference proteome</keyword>
<organism evidence="2 3">
    <name type="scientific">Rhizoctonia solani</name>
    <dbReference type="NCBI Taxonomy" id="456999"/>
    <lineage>
        <taxon>Eukaryota</taxon>
        <taxon>Fungi</taxon>
        <taxon>Dikarya</taxon>
        <taxon>Basidiomycota</taxon>
        <taxon>Agaricomycotina</taxon>
        <taxon>Agaricomycetes</taxon>
        <taxon>Cantharellales</taxon>
        <taxon>Ceratobasidiaceae</taxon>
        <taxon>Rhizoctonia</taxon>
    </lineage>
</organism>
<dbReference type="Proteomes" id="UP000044841">
    <property type="component" value="Unassembled WGS sequence"/>
</dbReference>
<keyword evidence="2" id="KW-0418">Kinase</keyword>
<dbReference type="GO" id="GO:0016301">
    <property type="term" value="F:kinase activity"/>
    <property type="evidence" value="ECO:0007669"/>
    <property type="project" value="UniProtKB-KW"/>
</dbReference>
<accession>A0A0K6FZL7</accession>
<keyword evidence="2" id="KW-0808">Transferase</keyword>
<keyword evidence="2" id="KW-0675">Receptor</keyword>
<dbReference type="AlphaFoldDB" id="A0A0K6FZL7"/>
<dbReference type="PANTHER" id="PTHR33266:SF1">
    <property type="entry name" value="F-BOX DOMAIN-CONTAINING PROTEIN"/>
    <property type="match status" value="1"/>
</dbReference>
<reference evidence="2 3" key="1">
    <citation type="submission" date="2015-07" db="EMBL/GenBank/DDBJ databases">
        <authorList>
            <person name="Noorani M."/>
        </authorList>
    </citation>
    <scope>NUCLEOTIDE SEQUENCE [LARGE SCALE GENOMIC DNA]</scope>
    <source>
        <strain evidence="2">BBA 69670</strain>
    </source>
</reference>
<evidence type="ECO:0000313" key="3">
    <source>
        <dbReference type="Proteomes" id="UP000044841"/>
    </source>
</evidence>
<dbReference type="EMBL" id="CYGV01001257">
    <property type="protein sequence ID" value="CUA71725.1"/>
    <property type="molecule type" value="Genomic_DNA"/>
</dbReference>
<dbReference type="PANTHER" id="PTHR33266">
    <property type="entry name" value="CHROMOSOME 15, WHOLE GENOME SHOTGUN SEQUENCE"/>
    <property type="match status" value="1"/>
</dbReference>
<proteinExistence type="predicted"/>
<evidence type="ECO:0000256" key="1">
    <source>
        <dbReference type="SAM" id="MobiDB-lite"/>
    </source>
</evidence>